<dbReference type="GO" id="GO:0005524">
    <property type="term" value="F:ATP binding"/>
    <property type="evidence" value="ECO:0007669"/>
    <property type="project" value="UniProtKB-KW"/>
</dbReference>
<reference evidence="8" key="2">
    <citation type="submission" date="2024-05" db="EMBL/GenBank/DDBJ databases">
        <authorList>
            <person name="Wolfe A."/>
        </authorList>
    </citation>
    <scope>NUCLEOTIDE SEQUENCE</scope>
    <source>
        <strain evidence="8">UMB1064</strain>
    </source>
</reference>
<feature type="domain" description="GHMP kinase N-terminal" evidence="7">
    <location>
        <begin position="88"/>
        <end position="178"/>
    </location>
</feature>
<comment type="pathway">
    <text evidence="1">Isoprenoid biosynthesis; isopentenyl diphosphate biosynthesis via mevalonate pathway; isopentenyl diphosphate from (R)-mevalonate: step 2/3.</text>
</comment>
<dbReference type="InterPro" id="IPR035102">
    <property type="entry name" value="Phosphomevalonate_kinase"/>
</dbReference>
<evidence type="ECO:0000259" key="7">
    <source>
        <dbReference type="Pfam" id="PF00288"/>
    </source>
</evidence>
<evidence type="ECO:0000313" key="9">
    <source>
        <dbReference type="Proteomes" id="UP001223646"/>
    </source>
</evidence>
<dbReference type="Pfam" id="PF00288">
    <property type="entry name" value="GHMP_kinases_N"/>
    <property type="match status" value="1"/>
</dbReference>
<comment type="caution">
    <text evidence="8">The sequence shown here is derived from an EMBL/GenBank/DDBJ whole genome shotgun (WGS) entry which is preliminary data.</text>
</comment>
<dbReference type="Gene3D" id="3.30.230.10">
    <property type="match status" value="1"/>
</dbReference>
<dbReference type="InterPro" id="IPR014721">
    <property type="entry name" value="Ribsml_uS5_D2-typ_fold_subgr"/>
</dbReference>
<dbReference type="SUPFAM" id="SSF54211">
    <property type="entry name" value="Ribosomal protein S5 domain 2-like"/>
    <property type="match status" value="1"/>
</dbReference>
<dbReference type="PANTHER" id="PTHR31814">
    <property type="match status" value="1"/>
</dbReference>
<keyword evidence="6" id="KW-0067">ATP-binding</keyword>
<gene>
    <name evidence="8" type="ORF">QP460_006460</name>
</gene>
<evidence type="ECO:0000256" key="4">
    <source>
        <dbReference type="ARBA" id="ARBA00022741"/>
    </source>
</evidence>
<evidence type="ECO:0000256" key="5">
    <source>
        <dbReference type="ARBA" id="ARBA00022777"/>
    </source>
</evidence>
<organism evidence="8 9">
    <name type="scientific">Corynebacterium amycolatum</name>
    <dbReference type="NCBI Taxonomy" id="43765"/>
    <lineage>
        <taxon>Bacteria</taxon>
        <taxon>Bacillati</taxon>
        <taxon>Actinomycetota</taxon>
        <taxon>Actinomycetes</taxon>
        <taxon>Mycobacteriales</taxon>
        <taxon>Corynebacteriaceae</taxon>
        <taxon>Corynebacterium</taxon>
    </lineage>
</organism>
<protein>
    <recommendedName>
        <fullName evidence="2">phosphomevalonate kinase</fullName>
        <ecNumber evidence="2">2.7.4.2</ecNumber>
    </recommendedName>
</protein>
<dbReference type="PANTHER" id="PTHR31814:SF2">
    <property type="entry name" value="PHOSPHOMEVALONATE KINASE"/>
    <property type="match status" value="1"/>
</dbReference>
<evidence type="ECO:0000256" key="2">
    <source>
        <dbReference type="ARBA" id="ARBA00012958"/>
    </source>
</evidence>
<evidence type="ECO:0000256" key="3">
    <source>
        <dbReference type="ARBA" id="ARBA00022679"/>
    </source>
</evidence>
<keyword evidence="3 8" id="KW-0808">Transferase</keyword>
<dbReference type="NCBIfam" id="TIGR01220">
    <property type="entry name" value="Pmev_kin_Gr_pos"/>
    <property type="match status" value="1"/>
</dbReference>
<dbReference type="GO" id="GO:0004631">
    <property type="term" value="F:phosphomevalonate kinase activity"/>
    <property type="evidence" value="ECO:0007669"/>
    <property type="project" value="UniProtKB-EC"/>
</dbReference>
<dbReference type="Proteomes" id="UP001223646">
    <property type="component" value="Unassembled WGS sequence"/>
</dbReference>
<dbReference type="PRINTS" id="PR00960">
    <property type="entry name" value="LMBPPROTEIN"/>
</dbReference>
<dbReference type="InterPro" id="IPR036554">
    <property type="entry name" value="GHMP_kinase_C_sf"/>
</dbReference>
<dbReference type="EMBL" id="JASOOY020000020">
    <property type="protein sequence ID" value="MEO3717226.1"/>
    <property type="molecule type" value="Genomic_DNA"/>
</dbReference>
<dbReference type="Gene3D" id="3.30.70.890">
    <property type="entry name" value="GHMP kinase, C-terminal domain"/>
    <property type="match status" value="1"/>
</dbReference>
<evidence type="ECO:0000313" key="8">
    <source>
        <dbReference type="EMBL" id="MEO3717226.1"/>
    </source>
</evidence>
<reference evidence="8" key="1">
    <citation type="submission" date="2023-05" db="EMBL/GenBank/DDBJ databases">
        <authorList>
            <person name="Du J."/>
        </authorList>
    </citation>
    <scope>NUCLEOTIDE SEQUENCE</scope>
    <source>
        <strain evidence="8">UMB1064</strain>
    </source>
</reference>
<dbReference type="EC" id="2.7.4.2" evidence="2"/>
<accession>A0AAW9SYQ1</accession>
<keyword evidence="4" id="KW-0547">Nucleotide-binding</keyword>
<name>A0AAW9SYQ1_CORAY</name>
<dbReference type="AlphaFoldDB" id="A0AAW9SYQ1"/>
<dbReference type="InterPro" id="IPR005917">
    <property type="entry name" value="Pmev_kinase_bact"/>
</dbReference>
<dbReference type="SUPFAM" id="SSF55060">
    <property type="entry name" value="GHMP Kinase, C-terminal domain"/>
    <property type="match status" value="1"/>
</dbReference>
<proteinExistence type="predicted"/>
<dbReference type="InterPro" id="IPR001174">
    <property type="entry name" value="HddA/FKP"/>
</dbReference>
<dbReference type="InterPro" id="IPR020568">
    <property type="entry name" value="Ribosomal_Su5_D2-typ_SF"/>
</dbReference>
<evidence type="ECO:0000256" key="1">
    <source>
        <dbReference type="ARBA" id="ARBA00005017"/>
    </source>
</evidence>
<dbReference type="RefSeq" id="WP_284825771.1">
    <property type="nucleotide sequence ID" value="NZ_JASOOY020000020.1"/>
</dbReference>
<keyword evidence="5 8" id="KW-0418">Kinase</keyword>
<dbReference type="InterPro" id="IPR006204">
    <property type="entry name" value="GHMP_kinase_N_dom"/>
</dbReference>
<evidence type="ECO:0000256" key="6">
    <source>
        <dbReference type="ARBA" id="ARBA00022840"/>
    </source>
</evidence>
<sequence>MSSAKGEPFEGESIGRGCGKLYLTGEYAVMDVEGLAVIAGVNRYVTVRCHDADPSQPVSRVYSSYYGPQGRVIDIDAPGDIATHTISLVYRIAAGELEKTPESPINIVIESDLDDADSGAKYGLGSSGAVAVAVTRALGAHLGLELNSLDVYKIAMVATLLAGAAGSGGDIACSAHGGVVLYRRPNPAAIAELVAADPVAAVAAPWPNLRIDARADLGGLQLLVGWTGSPVKTDSQLKKAGGADRDFVRGVSSISEKLWQALADGDHTAAFACLRENRTLLQDYERERAVCIETGKLKALADIADGAEAAGKSSGSGGGDCGIALVGVLNGADAESSTRETAADITARWQAAGIRPLPLKLAAQL</sequence>